<evidence type="ECO:0000313" key="4">
    <source>
        <dbReference type="Proteomes" id="UP001230156"/>
    </source>
</evidence>
<dbReference type="Pfam" id="PF02616">
    <property type="entry name" value="SMC_ScpA"/>
    <property type="match status" value="1"/>
</dbReference>
<dbReference type="RefSeq" id="WP_379955139.1">
    <property type="nucleotide sequence ID" value="NZ_JAUYVI010000003.1"/>
</dbReference>
<organism evidence="3 4">
    <name type="scientific">Dongia sedimenti</name>
    <dbReference type="NCBI Taxonomy" id="3064282"/>
    <lineage>
        <taxon>Bacteria</taxon>
        <taxon>Pseudomonadati</taxon>
        <taxon>Pseudomonadota</taxon>
        <taxon>Alphaproteobacteria</taxon>
        <taxon>Rhodospirillales</taxon>
        <taxon>Dongiaceae</taxon>
        <taxon>Dongia</taxon>
    </lineage>
</organism>
<name>A0ABU0YJ12_9PROT</name>
<feature type="region of interest" description="Disordered" evidence="2">
    <location>
        <begin position="1"/>
        <end position="50"/>
    </location>
</feature>
<dbReference type="EMBL" id="JAUYVI010000003">
    <property type="protein sequence ID" value="MDQ7247704.1"/>
    <property type="molecule type" value="Genomic_DNA"/>
</dbReference>
<dbReference type="PANTHER" id="PTHR33969:SF2">
    <property type="entry name" value="SEGREGATION AND CONDENSATION PROTEIN A"/>
    <property type="match status" value="1"/>
</dbReference>
<dbReference type="Proteomes" id="UP001230156">
    <property type="component" value="Unassembled WGS sequence"/>
</dbReference>
<dbReference type="InterPro" id="IPR003768">
    <property type="entry name" value="ScpA"/>
</dbReference>
<evidence type="ECO:0000256" key="1">
    <source>
        <dbReference type="ARBA" id="ARBA00044777"/>
    </source>
</evidence>
<protein>
    <recommendedName>
        <fullName evidence="1">Segregation and condensation protein A</fullName>
    </recommendedName>
</protein>
<comment type="caution">
    <text evidence="3">The sequence shown here is derived from an EMBL/GenBank/DDBJ whole genome shotgun (WGS) entry which is preliminary data.</text>
</comment>
<evidence type="ECO:0000256" key="2">
    <source>
        <dbReference type="SAM" id="MobiDB-lite"/>
    </source>
</evidence>
<sequence>MNAWLPDTETEPTPAPESEPVGSADSPGPESEGNGGDGFDDTPPTTANDDELVLDLDGFEGPIDALLSLARDQKVDLRKISILELADQYLAFIARARRLRLELAADYLVMAAWLAYLKSRLLLPEPPADGEPSGAELAAALAFQLQRLEAMQEAGKRLMALPQFGIDFFARGAPEPARIIDVPVWDVTLFDLLKAYGTHPGRRKEGMLRIAPLNLFSMDDALKRIGDMLGHVLDWTVLRNFLPEGMDTPIQRRAAMAATFAATLELARNGRIELRQEGTFAPIYLRRSNRRDDIEPAPAPDLQQG</sequence>
<accession>A0ABU0YJ12</accession>
<proteinExistence type="predicted"/>
<gene>
    <name evidence="3" type="ORF">Q8A70_08495</name>
</gene>
<evidence type="ECO:0000313" key="3">
    <source>
        <dbReference type="EMBL" id="MDQ7247704.1"/>
    </source>
</evidence>
<dbReference type="PANTHER" id="PTHR33969">
    <property type="entry name" value="SEGREGATION AND CONDENSATION PROTEIN A"/>
    <property type="match status" value="1"/>
</dbReference>
<dbReference type="Gene3D" id="6.10.250.2410">
    <property type="match status" value="1"/>
</dbReference>
<keyword evidence="4" id="KW-1185">Reference proteome</keyword>
<reference evidence="4" key="1">
    <citation type="submission" date="2023-08" db="EMBL/GenBank/DDBJ databases">
        <title>Rhodospirillaceae gen. nov., a novel taxon isolated from the Yangtze River Yuezi River estuary sludge.</title>
        <authorList>
            <person name="Ruan L."/>
        </authorList>
    </citation>
    <scope>NUCLEOTIDE SEQUENCE [LARGE SCALE GENOMIC DNA]</scope>
    <source>
        <strain evidence="4">R-7</strain>
    </source>
</reference>